<feature type="domain" description="DUF58" evidence="1">
    <location>
        <begin position="64"/>
        <end position="250"/>
    </location>
</feature>
<dbReference type="Proteomes" id="UP000197019">
    <property type="component" value="Chromosome"/>
</dbReference>
<proteinExistence type="predicted"/>
<evidence type="ECO:0000313" key="2">
    <source>
        <dbReference type="EMBL" id="ASF46825.1"/>
    </source>
</evidence>
<accession>A0A1Z4BZX2</accession>
<protein>
    <submittedName>
        <fullName evidence="2">MxaS protein</fullName>
    </submittedName>
</protein>
<evidence type="ECO:0000313" key="3">
    <source>
        <dbReference type="Proteomes" id="UP000197019"/>
    </source>
</evidence>
<keyword evidence="3" id="KW-1185">Reference proteome</keyword>
<dbReference type="PANTHER" id="PTHR33608:SF6">
    <property type="entry name" value="BLL2464 PROTEIN"/>
    <property type="match status" value="1"/>
</dbReference>
<dbReference type="EMBL" id="CP022129">
    <property type="protein sequence ID" value="ASF46825.1"/>
    <property type="molecule type" value="Genomic_DNA"/>
</dbReference>
<dbReference type="PANTHER" id="PTHR33608">
    <property type="entry name" value="BLL2464 PROTEIN"/>
    <property type="match status" value="1"/>
</dbReference>
<dbReference type="OrthoDB" id="7779014at2"/>
<dbReference type="RefSeq" id="WP_088619697.1">
    <property type="nucleotide sequence ID" value="NZ_CP022129.1"/>
</dbReference>
<gene>
    <name evidence="2" type="ORF">CEK71_12465</name>
</gene>
<dbReference type="AlphaFoldDB" id="A0A1Z4BZX2"/>
<dbReference type="InterPro" id="IPR002881">
    <property type="entry name" value="DUF58"/>
</dbReference>
<name>A0A1Z4BZX2_9GAMM</name>
<sequence>MNPRPPQLFQYRLSVPSHRLFPGGHRGLRTNNGQLFNRHEPLMAHPDPRRIDLRASVLDVSGTYKVRAYRQPSVFDVVVLADMSASMGQTGQTPQQTIMLDGIRSIAQSAFSYGDRFSFIGCGASTEKPWLLGNCRHLGRLQAFVRQWQQHRLTATSLCWQPALPHLPLQRSLVFILSDFHFNAAQLKTLLQALARHDVVPLVLWQAEDYLNLPNWGLVNYQDAESGSMRTLFMRPVLRQKILQAFAQRRQDLQQLCRSYGNEPLFLTDSFNPMQLQRYFLSKA</sequence>
<reference evidence="2 3" key="1">
    <citation type="submission" date="2017-06" db="EMBL/GenBank/DDBJ databases">
        <title>Genome Sequencing of the methanotroph Methylovulum psychrotolerants str. HV10-M2 isolated from a high-altitude environment.</title>
        <authorList>
            <person name="Mateos-Rivera A."/>
        </authorList>
    </citation>
    <scope>NUCLEOTIDE SEQUENCE [LARGE SCALE GENOMIC DNA]</scope>
    <source>
        <strain evidence="2 3">HV10_M2</strain>
    </source>
</reference>
<dbReference type="KEGG" id="mpsy:CEK71_12465"/>
<dbReference type="InterPro" id="IPR036465">
    <property type="entry name" value="vWFA_dom_sf"/>
</dbReference>
<organism evidence="2 3">
    <name type="scientific">Methylovulum psychrotolerans</name>
    <dbReference type="NCBI Taxonomy" id="1704499"/>
    <lineage>
        <taxon>Bacteria</taxon>
        <taxon>Pseudomonadati</taxon>
        <taxon>Pseudomonadota</taxon>
        <taxon>Gammaproteobacteria</taxon>
        <taxon>Methylococcales</taxon>
        <taxon>Methylococcaceae</taxon>
        <taxon>Methylovulum</taxon>
    </lineage>
</organism>
<dbReference type="Pfam" id="PF01882">
    <property type="entry name" value="DUF58"/>
    <property type="match status" value="1"/>
</dbReference>
<evidence type="ECO:0000259" key="1">
    <source>
        <dbReference type="Pfam" id="PF01882"/>
    </source>
</evidence>
<dbReference type="SUPFAM" id="SSF53300">
    <property type="entry name" value="vWA-like"/>
    <property type="match status" value="1"/>
</dbReference>